<dbReference type="Pfam" id="PF02450">
    <property type="entry name" value="LCAT"/>
    <property type="match status" value="1"/>
</dbReference>
<sequence>MGHVVFIPGIMGSELKIKDARKWPVMLPSAVKEISILKHPEIMESAPLLVYVKQFYSVIHKQFEKEYSKSYDFFHYDWRQNLLTTDTFERLKEIVEGKTDVTIVAHSMGGLLTRLFVKWCLQEGHSVVDNIKNVVTLATPWRGAPDALWKLYYGEPHPMPTVPLTSAAIMKELASTFPSVYQLLPHIDKDTQKDLVFNPNEDFNRYLHINEIVANLFDDNQKEMYRNVAKNFAENVQGDWPEGIRSYAVVGQGYATAKTIVTPVIYEKDHYYEKEKILMGAGDRTVPVNYALPYDQKTVCRYTKASHVGIVKDIKVINWVKAIIGGKEENFYDDFKHVPSEKFSGQIIKIACPVKVSVYTEGNMLIAGEAKDLFELKQQLDYITDEIDDSDSDVMDDFMVFGDTTYYFRDERENDVEYKIEGKEQGTASVEVIQYEQGDIAKVNIFPSIEVKEGMISTLHLESVDNMLLTVNNSKKVEPLTFTPEISRDKVKPATKASYELQYGSELMIEDKMIIQAPLKFITTFEGITQDEYLETRIIHNHKKLATINREFIIHPTPGPNEIIIYTVSKYGMIDEKPLKYTFIYDTDPPRTNYTMMLFSDKIQVFLNAKDDSMGKVTTKYSYKQEKNKNDKVYEQDPITAEYDNEVIKFYSIDQVGNKEIDKYLKLPNELTRRFIFISKFERYEQILEALGLADNTASIFANNREVSRQTKIRRTTTNISIYTIDGNIISLVFKQELDILWINHPTEVLSAKDQELYTFSFKIVSENGFVKNDSVKVKLVPKGPKLPPSELEIKYDETTQEYIGKFGTSIVPRNISEGKIQVVIKNKVYRESKFKIMD</sequence>
<dbReference type="Proteomes" id="UP000037688">
    <property type="component" value="Unassembled WGS sequence"/>
</dbReference>
<keyword evidence="2" id="KW-1185">Reference proteome</keyword>
<dbReference type="PANTHER" id="PTHR11440">
    <property type="entry name" value="LECITHIN-CHOLESTEROL ACYLTRANSFERASE-RELATED"/>
    <property type="match status" value="1"/>
</dbReference>
<dbReference type="GO" id="GO:0006629">
    <property type="term" value="P:lipid metabolic process"/>
    <property type="evidence" value="ECO:0007669"/>
    <property type="project" value="InterPro"/>
</dbReference>
<dbReference type="AlphaFoldDB" id="A0A0M9BQ34"/>
<protein>
    <recommendedName>
        <fullName evidence="3">Lecithin:cholesterol acyltransferase</fullName>
    </recommendedName>
</protein>
<dbReference type="InterPro" id="IPR003386">
    <property type="entry name" value="LACT/PDAT_acylTrfase"/>
</dbReference>
<dbReference type="RefSeq" id="WP_053780641.1">
    <property type="nucleotide sequence ID" value="NZ_LITU01000051.1"/>
</dbReference>
<gene>
    <name evidence="1" type="ORF">AMS66_09940</name>
</gene>
<accession>A0A0M9BQ34</accession>
<dbReference type="Gene3D" id="3.40.50.1820">
    <property type="entry name" value="alpha/beta hydrolase"/>
    <property type="match status" value="1"/>
</dbReference>
<dbReference type="PATRIC" id="fig|1705561.3.peg.1838"/>
<dbReference type="EMBL" id="LITU01000051">
    <property type="protein sequence ID" value="KOY16713.1"/>
    <property type="molecule type" value="Genomic_DNA"/>
</dbReference>
<dbReference type="GO" id="GO:0008374">
    <property type="term" value="F:O-acyltransferase activity"/>
    <property type="evidence" value="ECO:0007669"/>
    <property type="project" value="InterPro"/>
</dbReference>
<evidence type="ECO:0000313" key="1">
    <source>
        <dbReference type="EMBL" id="KOY16713.1"/>
    </source>
</evidence>
<dbReference type="OrthoDB" id="503948at2"/>
<proteinExistence type="predicted"/>
<evidence type="ECO:0008006" key="3">
    <source>
        <dbReference type="Google" id="ProtNLM"/>
    </source>
</evidence>
<comment type="caution">
    <text evidence="1">The sequence shown here is derived from an EMBL/GenBank/DDBJ whole genome shotgun (WGS) entry which is preliminary data.</text>
</comment>
<evidence type="ECO:0000313" key="2">
    <source>
        <dbReference type="Proteomes" id="UP000037688"/>
    </source>
</evidence>
<dbReference type="SUPFAM" id="SSF53474">
    <property type="entry name" value="alpha/beta-Hydrolases"/>
    <property type="match status" value="1"/>
</dbReference>
<reference evidence="1 2" key="1">
    <citation type="submission" date="2015-08" db="EMBL/GenBank/DDBJ databases">
        <title>Draft genome sequence of cellulolytic and xylanolytic Paenibacillus sp. A59, isolated from a decaying forest soil from Patagonia, Argentina.</title>
        <authorList>
            <person name="Ghio S."/>
            <person name="Caceres A.M."/>
            <person name="Talia P."/>
            <person name="Grasso D."/>
            <person name="Campos E."/>
        </authorList>
    </citation>
    <scope>NUCLEOTIDE SEQUENCE [LARGE SCALE GENOMIC DNA]</scope>
    <source>
        <strain evidence="1 2">A59</strain>
    </source>
</reference>
<dbReference type="InterPro" id="IPR029058">
    <property type="entry name" value="AB_hydrolase_fold"/>
</dbReference>
<organism evidence="1 2">
    <name type="scientific">Paenibacillus xylanivorans</name>
    <dbReference type="NCBI Taxonomy" id="1705561"/>
    <lineage>
        <taxon>Bacteria</taxon>
        <taxon>Bacillati</taxon>
        <taxon>Bacillota</taxon>
        <taxon>Bacilli</taxon>
        <taxon>Bacillales</taxon>
        <taxon>Paenibacillaceae</taxon>
        <taxon>Paenibacillus</taxon>
    </lineage>
</organism>
<name>A0A0M9BQ34_9BACL</name>